<organism evidence="1 2">
    <name type="scientific">Cichorium intybus</name>
    <name type="common">Chicory</name>
    <dbReference type="NCBI Taxonomy" id="13427"/>
    <lineage>
        <taxon>Eukaryota</taxon>
        <taxon>Viridiplantae</taxon>
        <taxon>Streptophyta</taxon>
        <taxon>Embryophyta</taxon>
        <taxon>Tracheophyta</taxon>
        <taxon>Spermatophyta</taxon>
        <taxon>Magnoliopsida</taxon>
        <taxon>eudicotyledons</taxon>
        <taxon>Gunneridae</taxon>
        <taxon>Pentapetalae</taxon>
        <taxon>asterids</taxon>
        <taxon>campanulids</taxon>
        <taxon>Asterales</taxon>
        <taxon>Asteraceae</taxon>
        <taxon>Cichorioideae</taxon>
        <taxon>Cichorieae</taxon>
        <taxon>Cichoriinae</taxon>
        <taxon>Cichorium</taxon>
    </lineage>
</organism>
<comment type="caution">
    <text evidence="1">The sequence shown here is derived from an EMBL/GenBank/DDBJ whole genome shotgun (WGS) entry which is preliminary data.</text>
</comment>
<proteinExistence type="predicted"/>
<dbReference type="Proteomes" id="UP001055811">
    <property type="component" value="Linkage Group LG07"/>
</dbReference>
<evidence type="ECO:0000313" key="2">
    <source>
        <dbReference type="Proteomes" id="UP001055811"/>
    </source>
</evidence>
<dbReference type="EMBL" id="CM042015">
    <property type="protein sequence ID" value="KAI3708073.1"/>
    <property type="molecule type" value="Genomic_DNA"/>
</dbReference>
<keyword evidence="2" id="KW-1185">Reference proteome</keyword>
<protein>
    <submittedName>
        <fullName evidence="1">Uncharacterized protein</fullName>
    </submittedName>
</protein>
<name>A0ACB9ADZ2_CICIN</name>
<gene>
    <name evidence="1" type="ORF">L2E82_37107</name>
</gene>
<reference evidence="1 2" key="2">
    <citation type="journal article" date="2022" name="Mol. Ecol. Resour.">
        <title>The genomes of chicory, endive, great burdock and yacon provide insights into Asteraceae paleo-polyploidization history and plant inulin production.</title>
        <authorList>
            <person name="Fan W."/>
            <person name="Wang S."/>
            <person name="Wang H."/>
            <person name="Wang A."/>
            <person name="Jiang F."/>
            <person name="Liu H."/>
            <person name="Zhao H."/>
            <person name="Xu D."/>
            <person name="Zhang Y."/>
        </authorList>
    </citation>
    <scope>NUCLEOTIDE SEQUENCE [LARGE SCALE GENOMIC DNA]</scope>
    <source>
        <strain evidence="2">cv. Punajuju</strain>
        <tissue evidence="1">Leaves</tissue>
    </source>
</reference>
<reference evidence="2" key="1">
    <citation type="journal article" date="2022" name="Mol. Ecol. Resour.">
        <title>The genomes of chicory, endive, great burdock and yacon provide insights into Asteraceae palaeo-polyploidization history and plant inulin production.</title>
        <authorList>
            <person name="Fan W."/>
            <person name="Wang S."/>
            <person name="Wang H."/>
            <person name="Wang A."/>
            <person name="Jiang F."/>
            <person name="Liu H."/>
            <person name="Zhao H."/>
            <person name="Xu D."/>
            <person name="Zhang Y."/>
        </authorList>
    </citation>
    <scope>NUCLEOTIDE SEQUENCE [LARGE SCALE GENOMIC DNA]</scope>
    <source>
        <strain evidence="2">cv. Punajuju</strain>
    </source>
</reference>
<evidence type="ECO:0000313" key="1">
    <source>
        <dbReference type="EMBL" id="KAI3708073.1"/>
    </source>
</evidence>
<sequence length="275" mass="30762">MLSKFIFSENAGLRVHAELEKWNAKLMNGMKKNLPQVIRDGLRPAKGRLVGFTGHSIWPLGTLPIPFTLRSFDNKVKKTVLIEFVVVRTSSEHNILLGRPGLLKFGAVASKVHDTLKFQTLEGPATVIASVSKPLEYCQVLQPSELTRDPKRQRLEAGDANVVINPDYLEQPIKIGTTLPGEIRNKLITLLQRYKQVFAWKPTDMVEVEREVIEHGLNIQPGNTLVKQKKRGHAGERNEAINKEVAKLVQAGILREAIFPTWIANPVMVKKSNGS</sequence>
<accession>A0ACB9ADZ2</accession>